<comment type="caution">
    <text evidence="1">The sequence shown here is derived from an EMBL/GenBank/DDBJ whole genome shotgun (WGS) entry which is preliminary data.</text>
</comment>
<protein>
    <submittedName>
        <fullName evidence="1">Uncharacterized protein</fullName>
    </submittedName>
</protein>
<dbReference type="RefSeq" id="WP_072865711.1">
    <property type="nucleotide sequence ID" value="NZ_FQUI01000039.1"/>
</dbReference>
<dbReference type="AlphaFoldDB" id="A0A1M4ZAJ1"/>
<dbReference type="EMBL" id="FQUI01000039">
    <property type="protein sequence ID" value="SHF14586.1"/>
    <property type="molecule type" value="Genomic_DNA"/>
</dbReference>
<gene>
    <name evidence="1" type="ORF">SAMN02745164_01878</name>
</gene>
<dbReference type="STRING" id="1122195.SAMN02745164_01878"/>
<evidence type="ECO:0000313" key="1">
    <source>
        <dbReference type="EMBL" id="SHF14586.1"/>
    </source>
</evidence>
<keyword evidence="2" id="KW-1185">Reference proteome</keyword>
<accession>A0A1M4ZAJ1</accession>
<evidence type="ECO:0000313" key="2">
    <source>
        <dbReference type="Proteomes" id="UP000184334"/>
    </source>
</evidence>
<proteinExistence type="predicted"/>
<reference evidence="1" key="1">
    <citation type="submission" date="2016-11" db="EMBL/GenBank/DDBJ databases">
        <authorList>
            <person name="Varghese N."/>
            <person name="Submissions S."/>
        </authorList>
    </citation>
    <scope>NUCLEOTIDE SEQUENCE [LARGE SCALE GENOMIC DNA]</scope>
    <source>
        <strain evidence="1">DSM 16785</strain>
    </source>
</reference>
<organism evidence="1 2">
    <name type="scientific">Marinitoga hydrogenitolerans (strain DSM 16785 / JCM 12826 / AT1271)</name>
    <dbReference type="NCBI Taxonomy" id="1122195"/>
    <lineage>
        <taxon>Bacteria</taxon>
        <taxon>Thermotogati</taxon>
        <taxon>Thermotogota</taxon>
        <taxon>Thermotogae</taxon>
        <taxon>Petrotogales</taxon>
        <taxon>Petrotogaceae</taxon>
        <taxon>Marinitoga</taxon>
    </lineage>
</organism>
<dbReference type="Proteomes" id="UP000184334">
    <property type="component" value="Unassembled WGS sequence"/>
</dbReference>
<dbReference type="OrthoDB" id="47503at2"/>
<sequence length="127" mass="15365">MLEIKIEKDFIMDILNGIVKYSTSDIIRKIFNLSTKIKFRNNIIEIRVLLFKYYIKILKKPEFISGIFEFEHNLPISTINQNKLPKYIKLEKKKLYLYIPENFLSKNLHLKEFTFDNDEIIIKLDNY</sequence>
<name>A0A1M4ZAJ1_MARH1</name>